<evidence type="ECO:0000313" key="2">
    <source>
        <dbReference type="Proteomes" id="UP001249851"/>
    </source>
</evidence>
<evidence type="ECO:0000313" key="1">
    <source>
        <dbReference type="EMBL" id="KAK2549712.1"/>
    </source>
</evidence>
<gene>
    <name evidence="1" type="ORF">P5673_029841</name>
</gene>
<comment type="caution">
    <text evidence="1">The sequence shown here is derived from an EMBL/GenBank/DDBJ whole genome shotgun (WGS) entry which is preliminary data.</text>
</comment>
<name>A0AAD9PV42_ACRCE</name>
<sequence length="94" mass="10458">MPTRNDRETAISSLMASVGVQRLLEEAGESFIDVANARHWRLLLSTSYNMENGTLPCGICIIPTVTPPVMSANKSFLMLYFGSQLRIGINRNRN</sequence>
<organism evidence="1 2">
    <name type="scientific">Acropora cervicornis</name>
    <name type="common">Staghorn coral</name>
    <dbReference type="NCBI Taxonomy" id="6130"/>
    <lineage>
        <taxon>Eukaryota</taxon>
        <taxon>Metazoa</taxon>
        <taxon>Cnidaria</taxon>
        <taxon>Anthozoa</taxon>
        <taxon>Hexacorallia</taxon>
        <taxon>Scleractinia</taxon>
        <taxon>Astrocoeniina</taxon>
        <taxon>Acroporidae</taxon>
        <taxon>Acropora</taxon>
    </lineage>
</organism>
<accession>A0AAD9PV42</accession>
<proteinExistence type="predicted"/>
<reference evidence="1" key="1">
    <citation type="journal article" date="2023" name="G3 (Bethesda)">
        <title>Whole genome assembly and annotation of the endangered Caribbean coral Acropora cervicornis.</title>
        <authorList>
            <person name="Selwyn J.D."/>
            <person name="Vollmer S.V."/>
        </authorList>
    </citation>
    <scope>NUCLEOTIDE SEQUENCE</scope>
    <source>
        <strain evidence="1">K2</strain>
    </source>
</reference>
<dbReference type="AlphaFoldDB" id="A0AAD9PV42"/>
<keyword evidence="2" id="KW-1185">Reference proteome</keyword>
<reference evidence="1" key="2">
    <citation type="journal article" date="2023" name="Science">
        <title>Genomic signatures of disease resistance in endangered staghorn corals.</title>
        <authorList>
            <person name="Vollmer S.V."/>
            <person name="Selwyn J.D."/>
            <person name="Despard B.A."/>
            <person name="Roesel C.L."/>
        </authorList>
    </citation>
    <scope>NUCLEOTIDE SEQUENCE</scope>
    <source>
        <strain evidence="1">K2</strain>
    </source>
</reference>
<dbReference type="EMBL" id="JARQWQ010000122">
    <property type="protein sequence ID" value="KAK2549712.1"/>
    <property type="molecule type" value="Genomic_DNA"/>
</dbReference>
<dbReference type="Proteomes" id="UP001249851">
    <property type="component" value="Unassembled WGS sequence"/>
</dbReference>
<protein>
    <submittedName>
        <fullName evidence="1">Uncharacterized protein</fullName>
    </submittedName>
</protein>